<protein>
    <recommendedName>
        <fullName evidence="3">Methyltransferase domain-containing protein</fullName>
    </recommendedName>
</protein>
<reference evidence="4 5" key="1">
    <citation type="submission" date="2015-05" db="EMBL/GenBank/DDBJ databases">
        <title>Draft genome of Burkholderia cepacia LK29.</title>
        <authorList>
            <person name="Chan X.Y."/>
        </authorList>
    </citation>
    <scope>NUCLEOTIDE SEQUENCE [LARGE SCALE GENOMIC DNA]</scope>
    <source>
        <strain evidence="4 5">LK29</strain>
    </source>
</reference>
<dbReference type="SUPFAM" id="SSF53335">
    <property type="entry name" value="S-adenosyl-L-methionine-dependent methyltransferases"/>
    <property type="match status" value="1"/>
</dbReference>
<dbReference type="GO" id="GO:0008168">
    <property type="term" value="F:methyltransferase activity"/>
    <property type="evidence" value="ECO:0007669"/>
    <property type="project" value="UniProtKB-KW"/>
</dbReference>
<evidence type="ECO:0000259" key="3">
    <source>
        <dbReference type="Pfam" id="PF13649"/>
    </source>
</evidence>
<dbReference type="Pfam" id="PF13649">
    <property type="entry name" value="Methyltransf_25"/>
    <property type="match status" value="1"/>
</dbReference>
<evidence type="ECO:0000313" key="5">
    <source>
        <dbReference type="Proteomes" id="UP000036338"/>
    </source>
</evidence>
<evidence type="ECO:0000256" key="2">
    <source>
        <dbReference type="ARBA" id="ARBA00022679"/>
    </source>
</evidence>
<comment type="caution">
    <text evidence="4">The sequence shown here is derived from an EMBL/GenBank/DDBJ whole genome shotgun (WGS) entry which is preliminary data.</text>
</comment>
<dbReference type="AlphaFoldDB" id="A0A0J5X5G0"/>
<dbReference type="PATRIC" id="fig|292.27.peg.8266"/>
<dbReference type="InterPro" id="IPR029063">
    <property type="entry name" value="SAM-dependent_MTases_sf"/>
</dbReference>
<keyword evidence="2" id="KW-0808">Transferase</keyword>
<dbReference type="Gene3D" id="3.40.50.150">
    <property type="entry name" value="Vaccinia Virus protein VP39"/>
    <property type="match status" value="1"/>
</dbReference>
<dbReference type="Proteomes" id="UP000036338">
    <property type="component" value="Unassembled WGS sequence"/>
</dbReference>
<keyword evidence="1" id="KW-0489">Methyltransferase</keyword>
<accession>A0A0J5X5G0</accession>
<dbReference type="InterPro" id="IPR041698">
    <property type="entry name" value="Methyltransf_25"/>
</dbReference>
<dbReference type="EMBL" id="LDWR01000008">
    <property type="protein sequence ID" value="KML62344.1"/>
    <property type="molecule type" value="Genomic_DNA"/>
</dbReference>
<gene>
    <name evidence="4" type="ORF">VL15_03745</name>
</gene>
<proteinExistence type="predicted"/>
<evidence type="ECO:0000256" key="1">
    <source>
        <dbReference type="ARBA" id="ARBA00022603"/>
    </source>
</evidence>
<dbReference type="PANTHER" id="PTHR43861:SF1">
    <property type="entry name" value="TRANS-ACONITATE 2-METHYLTRANSFERASE"/>
    <property type="match status" value="1"/>
</dbReference>
<feature type="domain" description="Methyltransferase" evidence="3">
    <location>
        <begin position="58"/>
        <end position="151"/>
    </location>
</feature>
<evidence type="ECO:0000313" key="4">
    <source>
        <dbReference type="EMBL" id="KML62344.1"/>
    </source>
</evidence>
<organism evidence="4 5">
    <name type="scientific">Burkholderia cepacia</name>
    <name type="common">Pseudomonas cepacia</name>
    <dbReference type="NCBI Taxonomy" id="292"/>
    <lineage>
        <taxon>Bacteria</taxon>
        <taxon>Pseudomonadati</taxon>
        <taxon>Pseudomonadota</taxon>
        <taxon>Betaproteobacteria</taxon>
        <taxon>Burkholderiales</taxon>
        <taxon>Burkholderiaceae</taxon>
        <taxon>Burkholderia</taxon>
        <taxon>Burkholderia cepacia complex</taxon>
    </lineage>
</organism>
<sequence length="268" mass="30302">MQKLLLSQVVYNHPGGNMESQFDDLPSLYENMAEWPFRRDVEIPNVFATLGDVRNRDILDFGCGNGMYSRWLKKRGADKVVGYDVSEGMLRYARRWEEEDPVGIEFISNLPPESDGQFDIVLAVYVLPYARTVDELRKLCAQMTRPLKPGGRLITLPIHPDYVRDRRYYEPMGLRLAPFGDDVDGGKVQLDLFMGSFSAQVTAYVWSRESLDDALYRAGSSIVQWVEYGRMRDGQHPTVDSSLQAYLDKPHAALLNCVIGAHSVDAAG</sequence>
<dbReference type="GO" id="GO:0032259">
    <property type="term" value="P:methylation"/>
    <property type="evidence" value="ECO:0007669"/>
    <property type="project" value="UniProtKB-KW"/>
</dbReference>
<name>A0A0J5X5G0_BURCE</name>
<dbReference type="PANTHER" id="PTHR43861">
    <property type="entry name" value="TRANS-ACONITATE 2-METHYLTRANSFERASE-RELATED"/>
    <property type="match status" value="1"/>
</dbReference>
<dbReference type="CDD" id="cd02440">
    <property type="entry name" value="AdoMet_MTases"/>
    <property type="match status" value="1"/>
</dbReference>